<dbReference type="PANTHER" id="PTHR30061:SF50">
    <property type="entry name" value="MALTOSE_MALTODEXTRIN-BINDING PERIPLASMIC PROTEIN"/>
    <property type="match status" value="1"/>
</dbReference>
<evidence type="ECO:0000256" key="4">
    <source>
        <dbReference type="SAM" id="SignalP"/>
    </source>
</evidence>
<dbReference type="SUPFAM" id="SSF53850">
    <property type="entry name" value="Periplasmic binding protein-like II"/>
    <property type="match status" value="1"/>
</dbReference>
<keyword evidence="3 4" id="KW-0732">Signal</keyword>
<comment type="similarity">
    <text evidence="1">Belongs to the bacterial solute-binding protein 1 family.</text>
</comment>
<protein>
    <recommendedName>
        <fullName evidence="7">ABC transporter substrate-binding protein</fullName>
    </recommendedName>
</protein>
<evidence type="ECO:0000256" key="1">
    <source>
        <dbReference type="ARBA" id="ARBA00008520"/>
    </source>
</evidence>
<comment type="caution">
    <text evidence="5">The sequence shown here is derived from an EMBL/GenBank/DDBJ whole genome shotgun (WGS) entry which is preliminary data.</text>
</comment>
<dbReference type="EMBL" id="BSVB01000001">
    <property type="protein sequence ID" value="GMA95319.1"/>
    <property type="molecule type" value="Genomic_DNA"/>
</dbReference>
<sequence length="408" mass="42307">MKITRAGAVLVAAVAAVTLAACGSGFNSGGGKQESKKPLTVLIGSSGAAETTAVKQAVADWSKKSGIKATVQAASDLNQQLAQGFSSGKPADVFYLSTDALAGYASNGSIYAYGDKLANKDDFYPSLVKSFTYDGKLQCAPKDFSTLQLIINTDAWSKAGLTEADYPTTWDQLTAVAKKLTTGTQTGLVIGGEYARVGAFMTEAGGNLMNADSTKATADSAANLKALQYVQDNLKAGDFKYAADVGAGWGGEAFGKQLGAMTIEGNWITGSQQNDYPDVKYKVVPLPKGPAGAGTLQFTNCWGIAADSKNKSGAVDLVKALTSKSDQLAFSKAFGVMPSIQSAAGEWKKEFPNLAPFLEAASYAKGVPAAKGSADVVSDFNAQVAKLTTADPKTILSSTQKNLEALLK</sequence>
<dbReference type="PROSITE" id="PS51257">
    <property type="entry name" value="PROKAR_LIPOPROTEIN"/>
    <property type="match status" value="1"/>
</dbReference>
<feature type="signal peptide" evidence="4">
    <location>
        <begin position="1"/>
        <end position="20"/>
    </location>
</feature>
<reference evidence="6" key="1">
    <citation type="journal article" date="2019" name="Int. J. Syst. Evol. Microbiol.">
        <title>The Global Catalogue of Microorganisms (GCM) 10K type strain sequencing project: providing services to taxonomists for standard genome sequencing and annotation.</title>
        <authorList>
            <consortium name="The Broad Institute Genomics Platform"/>
            <consortium name="The Broad Institute Genome Sequencing Center for Infectious Disease"/>
            <person name="Wu L."/>
            <person name="Ma J."/>
        </authorList>
    </citation>
    <scope>NUCLEOTIDE SEQUENCE [LARGE SCALE GENOMIC DNA]</scope>
    <source>
        <strain evidence="6">NBRC 108894</strain>
    </source>
</reference>
<dbReference type="PANTHER" id="PTHR30061">
    <property type="entry name" value="MALTOSE-BINDING PERIPLASMIC PROTEIN"/>
    <property type="match status" value="1"/>
</dbReference>
<feature type="chain" id="PRO_5046181853" description="ABC transporter substrate-binding protein" evidence="4">
    <location>
        <begin position="21"/>
        <end position="408"/>
    </location>
</feature>
<name>A0ABQ6K7A7_9MICO</name>
<accession>A0ABQ6K7A7</accession>
<keyword evidence="6" id="KW-1185">Reference proteome</keyword>
<evidence type="ECO:0000313" key="5">
    <source>
        <dbReference type="EMBL" id="GMA95319.1"/>
    </source>
</evidence>
<evidence type="ECO:0008006" key="7">
    <source>
        <dbReference type="Google" id="ProtNLM"/>
    </source>
</evidence>
<evidence type="ECO:0000256" key="2">
    <source>
        <dbReference type="ARBA" id="ARBA00022448"/>
    </source>
</evidence>
<dbReference type="RefSeq" id="WP_284254097.1">
    <property type="nucleotide sequence ID" value="NZ_BAAAQO010000002.1"/>
</dbReference>
<proteinExistence type="inferred from homology"/>
<gene>
    <name evidence="5" type="ORF">GCM10025881_21430</name>
</gene>
<dbReference type="Pfam" id="PF13416">
    <property type="entry name" value="SBP_bac_8"/>
    <property type="match status" value="1"/>
</dbReference>
<dbReference type="InterPro" id="IPR006059">
    <property type="entry name" value="SBP"/>
</dbReference>
<evidence type="ECO:0000256" key="3">
    <source>
        <dbReference type="ARBA" id="ARBA00022729"/>
    </source>
</evidence>
<evidence type="ECO:0000313" key="6">
    <source>
        <dbReference type="Proteomes" id="UP001157034"/>
    </source>
</evidence>
<dbReference type="Proteomes" id="UP001157034">
    <property type="component" value="Unassembled WGS sequence"/>
</dbReference>
<dbReference type="Gene3D" id="3.40.190.10">
    <property type="entry name" value="Periplasmic binding protein-like II"/>
    <property type="match status" value="1"/>
</dbReference>
<organism evidence="5 6">
    <name type="scientific">Pseudolysinimonas kribbensis</name>
    <dbReference type="NCBI Taxonomy" id="433641"/>
    <lineage>
        <taxon>Bacteria</taxon>
        <taxon>Bacillati</taxon>
        <taxon>Actinomycetota</taxon>
        <taxon>Actinomycetes</taxon>
        <taxon>Micrococcales</taxon>
        <taxon>Microbacteriaceae</taxon>
        <taxon>Pseudolysinimonas</taxon>
    </lineage>
</organism>
<keyword evidence="2" id="KW-0813">Transport</keyword>